<keyword evidence="2" id="KW-1185">Reference proteome</keyword>
<protein>
    <submittedName>
        <fullName evidence="1">Uncharacterized protein</fullName>
    </submittedName>
</protein>
<proteinExistence type="predicted"/>
<evidence type="ECO:0000313" key="1">
    <source>
        <dbReference type="EMBL" id="KAJ9662618.1"/>
    </source>
</evidence>
<sequence length="180" mass="20681">MSKEPKERLGSAEKARLRKWARANEADVRSKALTLPLSIDYKGTLLKNDTFRLDQQGCFDDAGTTWLNLQVQMKDATLVTIYIQWDGYAKAYISRANVLWAVKRSVTKEWEHHTVYVGYKEVGYEQTRKGWKMRVSLSMITKQCRPRDLAAKQICTGSDLKDISRNPVPSYKDASKNSEK</sequence>
<accession>A0ACC3AHH6</accession>
<dbReference type="Proteomes" id="UP001172386">
    <property type="component" value="Unassembled WGS sequence"/>
</dbReference>
<name>A0ACC3AHH6_9EURO</name>
<evidence type="ECO:0000313" key="2">
    <source>
        <dbReference type="Proteomes" id="UP001172386"/>
    </source>
</evidence>
<reference evidence="1" key="1">
    <citation type="submission" date="2022-10" db="EMBL/GenBank/DDBJ databases">
        <title>Culturing micro-colonial fungi from biological soil crusts in the Mojave desert and describing Neophaeococcomyces mojavensis, and introducing the new genera and species Taxawa tesnikishii.</title>
        <authorList>
            <person name="Kurbessoian T."/>
            <person name="Stajich J.E."/>
        </authorList>
    </citation>
    <scope>NUCLEOTIDE SEQUENCE</scope>
    <source>
        <strain evidence="1">JES_112</strain>
    </source>
</reference>
<comment type="caution">
    <text evidence="1">The sequence shown here is derived from an EMBL/GenBank/DDBJ whole genome shotgun (WGS) entry which is preliminary data.</text>
</comment>
<dbReference type="EMBL" id="JAPDRQ010000014">
    <property type="protein sequence ID" value="KAJ9662618.1"/>
    <property type="molecule type" value="Genomic_DNA"/>
</dbReference>
<gene>
    <name evidence="1" type="ORF">H2198_001290</name>
</gene>
<organism evidence="1 2">
    <name type="scientific">Neophaeococcomyces mojaviensis</name>
    <dbReference type="NCBI Taxonomy" id="3383035"/>
    <lineage>
        <taxon>Eukaryota</taxon>
        <taxon>Fungi</taxon>
        <taxon>Dikarya</taxon>
        <taxon>Ascomycota</taxon>
        <taxon>Pezizomycotina</taxon>
        <taxon>Eurotiomycetes</taxon>
        <taxon>Chaetothyriomycetidae</taxon>
        <taxon>Chaetothyriales</taxon>
        <taxon>Chaetothyriales incertae sedis</taxon>
        <taxon>Neophaeococcomyces</taxon>
    </lineage>
</organism>